<evidence type="ECO:0000256" key="1">
    <source>
        <dbReference type="ARBA" id="ARBA00022741"/>
    </source>
</evidence>
<dbReference type="NCBIfam" id="NF040713">
    <property type="entry name" value="ZapE"/>
    <property type="match status" value="1"/>
</dbReference>
<dbReference type="AlphaFoldDB" id="A0A4R5PL81"/>
<comment type="caution">
    <text evidence="3">The sequence shown here is derived from an EMBL/GenBank/DDBJ whole genome shotgun (WGS) entry which is preliminary data.</text>
</comment>
<evidence type="ECO:0000313" key="3">
    <source>
        <dbReference type="EMBL" id="TDH37684.1"/>
    </source>
</evidence>
<keyword evidence="3" id="KW-0132">Cell division</keyword>
<dbReference type="Proteomes" id="UP000295131">
    <property type="component" value="Unassembled WGS sequence"/>
</dbReference>
<keyword evidence="1" id="KW-0547">Nucleotide-binding</keyword>
<dbReference type="GO" id="GO:0005524">
    <property type="term" value="F:ATP binding"/>
    <property type="evidence" value="ECO:0007669"/>
    <property type="project" value="UniProtKB-KW"/>
</dbReference>
<dbReference type="InterPro" id="IPR005654">
    <property type="entry name" value="ATPase_AFG1-like"/>
</dbReference>
<dbReference type="InterPro" id="IPR027417">
    <property type="entry name" value="P-loop_NTPase"/>
</dbReference>
<evidence type="ECO:0000313" key="4">
    <source>
        <dbReference type="Proteomes" id="UP000295131"/>
    </source>
</evidence>
<evidence type="ECO:0000256" key="2">
    <source>
        <dbReference type="ARBA" id="ARBA00022840"/>
    </source>
</evidence>
<keyword evidence="2" id="KW-0067">ATP-binding</keyword>
<protein>
    <submittedName>
        <fullName evidence="3">Cell division protein ZapE</fullName>
    </submittedName>
</protein>
<reference evidence="3 4" key="1">
    <citation type="journal article" date="2013" name="Int. J. Syst. Evol. Microbiol.">
        <title>Hoeflea suaedae sp. nov., an endophytic bacterium isolated from the root of the halophyte Suaeda maritima.</title>
        <authorList>
            <person name="Chung E.J."/>
            <person name="Park J.A."/>
            <person name="Pramanik P."/>
            <person name="Bibi F."/>
            <person name="Jeon C.O."/>
            <person name="Chung Y.R."/>
        </authorList>
    </citation>
    <scope>NUCLEOTIDE SEQUENCE [LARGE SCALE GENOMIC DNA]</scope>
    <source>
        <strain evidence="3 4">YC6898</strain>
    </source>
</reference>
<dbReference type="GO" id="GO:0005737">
    <property type="term" value="C:cytoplasm"/>
    <property type="evidence" value="ECO:0007669"/>
    <property type="project" value="TreeGrafter"/>
</dbReference>
<dbReference type="OrthoDB" id="9774491at2"/>
<proteinExistence type="predicted"/>
<dbReference type="PANTHER" id="PTHR12169">
    <property type="entry name" value="ATPASE N2B"/>
    <property type="match status" value="1"/>
</dbReference>
<keyword evidence="3" id="KW-0131">Cell cycle</keyword>
<organism evidence="3 4">
    <name type="scientific">Pseudohoeflea suaedae</name>
    <dbReference type="NCBI Taxonomy" id="877384"/>
    <lineage>
        <taxon>Bacteria</taxon>
        <taxon>Pseudomonadati</taxon>
        <taxon>Pseudomonadota</taxon>
        <taxon>Alphaproteobacteria</taxon>
        <taxon>Hyphomicrobiales</taxon>
        <taxon>Rhizobiaceae</taxon>
        <taxon>Pseudohoeflea</taxon>
    </lineage>
</organism>
<accession>A0A4R5PL81</accession>
<dbReference type="EMBL" id="SMSI01000001">
    <property type="protein sequence ID" value="TDH37684.1"/>
    <property type="molecule type" value="Genomic_DNA"/>
</dbReference>
<dbReference type="Gene3D" id="3.40.50.300">
    <property type="entry name" value="P-loop containing nucleotide triphosphate hydrolases"/>
    <property type="match status" value="1"/>
</dbReference>
<keyword evidence="4" id="KW-1185">Reference proteome</keyword>
<dbReference type="SUPFAM" id="SSF52540">
    <property type="entry name" value="P-loop containing nucleoside triphosphate hydrolases"/>
    <property type="match status" value="1"/>
</dbReference>
<sequence length="380" mass="43068">MQQPQDAALLAAYKAKIERGEIKDDPAQRDIVGRLDAILEDVSTYRLASKKSALGWLFGRKKTRPSPRGLYVHGDVGRGKTMLMDMFFDRLPVKRKRRAHFNDFMADAHDRIHAHRQKLARGETRESDPVPPVADSLFEEAWVLCFDEFAVTDIADAMLLSRLFERLFERGAVLVATSNVAPENLYRDGLNRQLFLPFIDLLKRHADVVSLDAPTDYRLEKSRRLPVFHHLGQGEGEAGLDEAWKKVVDGRAVSADRIERKGRSIVVPRATSDAARFTFSQLCDAPLGASDYLAIADKYPTIFIDKVPEIKRGDRNRAKRFILLVDVLYDKRNRLFLSAEVPIVDIYATGTGTEKFEFSRTISRLSEMQDQAYLDASRAA</sequence>
<dbReference type="GO" id="GO:0016887">
    <property type="term" value="F:ATP hydrolysis activity"/>
    <property type="evidence" value="ECO:0007669"/>
    <property type="project" value="InterPro"/>
</dbReference>
<name>A0A4R5PL81_9HYPH</name>
<dbReference type="GO" id="GO:0051301">
    <property type="term" value="P:cell division"/>
    <property type="evidence" value="ECO:0007669"/>
    <property type="project" value="UniProtKB-KW"/>
</dbReference>
<dbReference type="Pfam" id="PF03969">
    <property type="entry name" value="AFG1_ATPase"/>
    <property type="match status" value="1"/>
</dbReference>
<dbReference type="PANTHER" id="PTHR12169:SF6">
    <property type="entry name" value="AFG1-LIKE ATPASE"/>
    <property type="match status" value="1"/>
</dbReference>
<dbReference type="RefSeq" id="WP_133282522.1">
    <property type="nucleotide sequence ID" value="NZ_SMSI01000001.1"/>
</dbReference>
<gene>
    <name evidence="3" type="ORF">E2A64_00625</name>
</gene>